<evidence type="ECO:0000259" key="5">
    <source>
        <dbReference type="PROSITE" id="PS50931"/>
    </source>
</evidence>
<reference evidence="6 7" key="1">
    <citation type="submission" date="2018-03" db="EMBL/GenBank/DDBJ databases">
        <title>Complete genome sequence of Thauera aromatica, a model organism for studying aromatic compound degradation under denitrifying conditions.</title>
        <authorList>
            <person name="Lo H.-Y."/>
            <person name="Goris T."/>
            <person name="Boll M."/>
            <person name="Mueller J.A."/>
        </authorList>
    </citation>
    <scope>NUCLEOTIDE SEQUENCE [LARGE SCALE GENOMIC DNA]</scope>
    <source>
        <strain evidence="6 7">K172</strain>
    </source>
</reference>
<dbReference type="InterPro" id="IPR000847">
    <property type="entry name" value="LysR_HTH_N"/>
</dbReference>
<dbReference type="InterPro" id="IPR037416">
    <property type="entry name" value="NodD_PBP2"/>
</dbReference>
<evidence type="ECO:0000256" key="4">
    <source>
        <dbReference type="ARBA" id="ARBA00023163"/>
    </source>
</evidence>
<organism evidence="6 7">
    <name type="scientific">Thauera aromatica K172</name>
    <dbReference type="NCBI Taxonomy" id="44139"/>
    <lineage>
        <taxon>Bacteria</taxon>
        <taxon>Pseudomonadati</taxon>
        <taxon>Pseudomonadota</taxon>
        <taxon>Betaproteobacteria</taxon>
        <taxon>Rhodocyclales</taxon>
        <taxon>Zoogloeaceae</taxon>
        <taxon>Thauera</taxon>
    </lineage>
</organism>
<evidence type="ECO:0000256" key="2">
    <source>
        <dbReference type="ARBA" id="ARBA00023015"/>
    </source>
</evidence>
<protein>
    <submittedName>
        <fullName evidence="6">Transcriptional regulator, LysR family</fullName>
    </submittedName>
</protein>
<dbReference type="PANTHER" id="PTHR30118:SF6">
    <property type="entry name" value="HTH-TYPE TRANSCRIPTIONAL REGULATOR LEUO"/>
    <property type="match status" value="1"/>
</dbReference>
<dbReference type="SUPFAM" id="SSF46785">
    <property type="entry name" value="Winged helix' DNA-binding domain"/>
    <property type="match status" value="1"/>
</dbReference>
<accession>A0A2R4BIK7</accession>
<evidence type="ECO:0000256" key="3">
    <source>
        <dbReference type="ARBA" id="ARBA00023125"/>
    </source>
</evidence>
<dbReference type="EMBL" id="CP028339">
    <property type="protein sequence ID" value="AVR87150.1"/>
    <property type="molecule type" value="Genomic_DNA"/>
</dbReference>
<dbReference type="RefSeq" id="WP_211309640.1">
    <property type="nucleotide sequence ID" value="NZ_CP028339.1"/>
</dbReference>
<dbReference type="Pfam" id="PF03466">
    <property type="entry name" value="LysR_substrate"/>
    <property type="match status" value="1"/>
</dbReference>
<name>A0A2R4BIK7_THAAR</name>
<dbReference type="CDD" id="cd08462">
    <property type="entry name" value="PBP2_NodD"/>
    <property type="match status" value="1"/>
</dbReference>
<evidence type="ECO:0000313" key="6">
    <source>
        <dbReference type="EMBL" id="AVR87150.1"/>
    </source>
</evidence>
<dbReference type="KEGG" id="tak:Tharo_0199"/>
<keyword evidence="4" id="KW-0804">Transcription</keyword>
<dbReference type="Gene3D" id="1.10.10.10">
    <property type="entry name" value="Winged helix-like DNA-binding domain superfamily/Winged helix DNA-binding domain"/>
    <property type="match status" value="1"/>
</dbReference>
<dbReference type="GO" id="GO:0003677">
    <property type="term" value="F:DNA binding"/>
    <property type="evidence" value="ECO:0007669"/>
    <property type="project" value="UniProtKB-KW"/>
</dbReference>
<dbReference type="AlphaFoldDB" id="A0A2R4BIK7"/>
<dbReference type="Proteomes" id="UP000241885">
    <property type="component" value="Chromosome"/>
</dbReference>
<proteinExistence type="inferred from homology"/>
<comment type="similarity">
    <text evidence="1">Belongs to the LysR transcriptional regulatory family.</text>
</comment>
<dbReference type="PRINTS" id="PR00039">
    <property type="entry name" value="HTHLYSR"/>
</dbReference>
<dbReference type="PANTHER" id="PTHR30118">
    <property type="entry name" value="HTH-TYPE TRANSCRIPTIONAL REGULATOR LEUO-RELATED"/>
    <property type="match status" value="1"/>
</dbReference>
<dbReference type="PROSITE" id="PS50931">
    <property type="entry name" value="HTH_LYSR"/>
    <property type="match status" value="1"/>
</dbReference>
<keyword evidence="7" id="KW-1185">Reference proteome</keyword>
<dbReference type="InterPro" id="IPR036388">
    <property type="entry name" value="WH-like_DNA-bd_sf"/>
</dbReference>
<feature type="domain" description="HTH lysR-type" evidence="5">
    <location>
        <begin position="18"/>
        <end position="75"/>
    </location>
</feature>
<gene>
    <name evidence="6" type="ORF">Tharo_0199</name>
</gene>
<evidence type="ECO:0000256" key="1">
    <source>
        <dbReference type="ARBA" id="ARBA00009437"/>
    </source>
</evidence>
<dbReference type="GO" id="GO:0003700">
    <property type="term" value="F:DNA-binding transcription factor activity"/>
    <property type="evidence" value="ECO:0007669"/>
    <property type="project" value="InterPro"/>
</dbReference>
<keyword evidence="3" id="KW-0238">DNA-binding</keyword>
<dbReference type="Pfam" id="PF00126">
    <property type="entry name" value="HTH_1"/>
    <property type="match status" value="1"/>
</dbReference>
<evidence type="ECO:0000313" key="7">
    <source>
        <dbReference type="Proteomes" id="UP000241885"/>
    </source>
</evidence>
<dbReference type="InterPro" id="IPR005119">
    <property type="entry name" value="LysR_subst-bd"/>
</dbReference>
<dbReference type="InterPro" id="IPR050389">
    <property type="entry name" value="LysR-type_TF"/>
</dbReference>
<keyword evidence="2" id="KW-0805">Transcription regulation</keyword>
<dbReference type="SUPFAM" id="SSF53850">
    <property type="entry name" value="Periplasmic binding protein-like II"/>
    <property type="match status" value="1"/>
</dbReference>
<sequence length="316" mass="36134">MAVAGDGHILHGMHFNHLDLNLLVALDALLAEQNITRASRRLHLSQPAMSGALARLREYFGDDLLAPIGRRMVPTPLAESLAGPVRDILLKVETTVQIRPEFDPARAQRHFKLLMSDYVSIVLMTKALPLIQQIAPQVTIELLPYSDRPWESLERGEVDALIQPTQYIHEGHPAEALFEDSYTCIAWQENQLIGESITLEEYLALGHVAVRFGQQRLPAFDEWFFDHYGHTRRIEIITASFSTLPQFVVGTTRIATIHQRLADFYLRFLPLKRVAPPVEMPHLTEVIVWHRYRNRDPALLWLRNILRQCVDSPPPQ</sequence>
<dbReference type="InterPro" id="IPR036390">
    <property type="entry name" value="WH_DNA-bd_sf"/>
</dbReference>
<dbReference type="Gene3D" id="3.40.190.10">
    <property type="entry name" value="Periplasmic binding protein-like II"/>
    <property type="match status" value="2"/>
</dbReference>